<dbReference type="AlphaFoldDB" id="A0AAD9V0Y8"/>
<comment type="caution">
    <text evidence="1">The sequence shown here is derived from an EMBL/GenBank/DDBJ whole genome shotgun (WGS) entry which is preliminary data.</text>
</comment>
<accession>A0AAD9V0Y8</accession>
<organism evidence="1 2">
    <name type="scientific">Acropora cervicornis</name>
    <name type="common">Staghorn coral</name>
    <dbReference type="NCBI Taxonomy" id="6130"/>
    <lineage>
        <taxon>Eukaryota</taxon>
        <taxon>Metazoa</taxon>
        <taxon>Cnidaria</taxon>
        <taxon>Anthozoa</taxon>
        <taxon>Hexacorallia</taxon>
        <taxon>Scleractinia</taxon>
        <taxon>Astrocoeniina</taxon>
        <taxon>Acroporidae</taxon>
        <taxon>Acropora</taxon>
    </lineage>
</organism>
<protein>
    <submittedName>
        <fullName evidence="1">Uncharacterized protein</fullName>
    </submittedName>
</protein>
<dbReference type="Proteomes" id="UP001249851">
    <property type="component" value="Unassembled WGS sequence"/>
</dbReference>
<proteinExistence type="predicted"/>
<keyword evidence="2" id="KW-1185">Reference proteome</keyword>
<dbReference type="EMBL" id="JARQWQ010000053">
    <property type="protein sequence ID" value="KAK2556790.1"/>
    <property type="molecule type" value="Genomic_DNA"/>
</dbReference>
<name>A0AAD9V0Y8_ACRCE</name>
<evidence type="ECO:0000313" key="2">
    <source>
        <dbReference type="Proteomes" id="UP001249851"/>
    </source>
</evidence>
<evidence type="ECO:0000313" key="1">
    <source>
        <dbReference type="EMBL" id="KAK2556790.1"/>
    </source>
</evidence>
<gene>
    <name evidence="1" type="ORF">P5673_020995</name>
</gene>
<sequence length="143" mass="16070">MLYQHKSYRSWKILVVLLAGNTHMGYETKVIMTAIRHCGGFSSCEALPIKVPQFTFCECVEVSFFDSSNVLTPYRQRNRPTGICKRCITDELGGLFCGDVRFSFPLNTATYITVACSGLHEGVNHGHFERVLNLILEGPNSIF</sequence>
<reference evidence="1" key="2">
    <citation type="journal article" date="2023" name="Science">
        <title>Genomic signatures of disease resistance in endangered staghorn corals.</title>
        <authorList>
            <person name="Vollmer S.V."/>
            <person name="Selwyn J.D."/>
            <person name="Despard B.A."/>
            <person name="Roesel C.L."/>
        </authorList>
    </citation>
    <scope>NUCLEOTIDE SEQUENCE</scope>
    <source>
        <strain evidence="1">K2</strain>
    </source>
</reference>
<reference evidence="1" key="1">
    <citation type="journal article" date="2023" name="G3 (Bethesda)">
        <title>Whole genome assembly and annotation of the endangered Caribbean coral Acropora cervicornis.</title>
        <authorList>
            <person name="Selwyn J.D."/>
            <person name="Vollmer S.V."/>
        </authorList>
    </citation>
    <scope>NUCLEOTIDE SEQUENCE</scope>
    <source>
        <strain evidence="1">K2</strain>
    </source>
</reference>